<dbReference type="EMBL" id="GEBQ01011052">
    <property type="protein sequence ID" value="JAT28925.1"/>
    <property type="molecule type" value="Transcribed_RNA"/>
</dbReference>
<dbReference type="GO" id="GO:0005730">
    <property type="term" value="C:nucleolus"/>
    <property type="evidence" value="ECO:0007669"/>
    <property type="project" value="InterPro"/>
</dbReference>
<accession>A0A1B6LZ48</accession>
<reference evidence="5" key="1">
    <citation type="submission" date="2015-11" db="EMBL/GenBank/DDBJ databases">
        <title>De novo transcriptome assembly of four potential Pierce s Disease insect vectors from Arizona vineyards.</title>
        <authorList>
            <person name="Tassone E.E."/>
        </authorList>
    </citation>
    <scope>NUCLEOTIDE SEQUENCE</scope>
</reference>
<dbReference type="GO" id="GO:0003723">
    <property type="term" value="F:RNA binding"/>
    <property type="evidence" value="ECO:0007669"/>
    <property type="project" value="TreeGrafter"/>
</dbReference>
<organism evidence="5">
    <name type="scientific">Graphocephala atropunctata</name>
    <dbReference type="NCBI Taxonomy" id="36148"/>
    <lineage>
        <taxon>Eukaryota</taxon>
        <taxon>Metazoa</taxon>
        <taxon>Ecdysozoa</taxon>
        <taxon>Arthropoda</taxon>
        <taxon>Hexapoda</taxon>
        <taxon>Insecta</taxon>
        <taxon>Pterygota</taxon>
        <taxon>Neoptera</taxon>
        <taxon>Paraneoptera</taxon>
        <taxon>Hemiptera</taxon>
        <taxon>Auchenorrhyncha</taxon>
        <taxon>Membracoidea</taxon>
        <taxon>Cicadellidae</taxon>
        <taxon>Cicadellinae</taxon>
        <taxon>Cicadellini</taxon>
        <taxon>Graphocephala</taxon>
    </lineage>
</organism>
<dbReference type="AlphaFoldDB" id="A0A1B6LZ48"/>
<dbReference type="GO" id="GO:0043565">
    <property type="term" value="F:sequence-specific DNA binding"/>
    <property type="evidence" value="ECO:0007669"/>
    <property type="project" value="TreeGrafter"/>
</dbReference>
<dbReference type="PANTHER" id="PTHR13213:SF2">
    <property type="entry name" value="MYB-BINDING PROTEIN 1A"/>
    <property type="match status" value="1"/>
</dbReference>
<comment type="subcellular location">
    <subcellularLocation>
        <location evidence="1">Nucleus</location>
    </subcellularLocation>
</comment>
<gene>
    <name evidence="5" type="ORF">g.24384</name>
</gene>
<sequence>MDDSEVKMGNKRKYKSQTLPEGMKSVRLRDLMQAVTTICQKMEKRDHKDEGQLSSQRVINVLVRGLGSSNIQVQKNYFVALVALLKTLEMSPGFTAKNVLDAIESELHITGNTAKGEGSEILMGRVLTFGTLVRSGALTAAPVDDQVTAVSLILQDLKNKSYLPLVGDPFLIDYLNQVEESTFKKAVWPVLKQEVRPGPNQTLLMFHLLLVCEERFPSVVSAKFLKKTMMSPRVLSTSTISGLLAALTECKLKVLVNHPAIADVFKFLTASEGIVLSFWQQVEDQLLSDVNEVSNKHIMALQLFNLILLHLQNASQVIELLTPKLVSILTRKVKVSAQNNGILCKSCKEVLENLHKLCKNADSSKTVLSIIKKLLFTSGNVFFEQSSGVKLVHKLTPQLKDKGVMKLAVLLQAVITGSSSALEYKGSETSTRQWHNKEKLYTVHMFSRLLTLPVMQTNTEWMLEKLTFLFDMGFFSTSNIGVELACNVRESFFSCLNLKLPNLVVLRSILAGVVEHINSRLDKGDQLRIKVTSEVLPAWKKMLETAKQIDKNKNHKQELWVTSVFQTMFYHIGLHLFKEATFAADFLQELHSVYERIGVTTSSEEEPHWTEVVVEMFLSLLSRNSQLHRHLIGCIFSHFCPIMVPQNIHQILQILDPSTNTNPLLNNLDPDSESSAEEDESEGSGEEEDGKESSDDGMTDFEEDEEEEKVNDKLRRAVVEALGDTGAMTDVESVDLEDMDEDEGARVDKALSEAFKALKPLKNKKQSLQAKALTHFRLRVLDLIEVWIVSEPPLDLLVDTLLRLVSLLEHSLVDRHQAPLEIRVRSVIKKLTATKKYDVSDSKTLPLGNILKSLIEKGDRTTTVYMSVSKELTASTIFIVKASQLIDETESDEDPTNVTVLSVLKDIVKSFFLQRDCLLTAGLFEKLFTLNIPFIVNLSSKLTHYIFDPKVHPFRRYKALEFLMIFWKTNRILLDSIDDHLDSVRKMSKQLYKGFMKVADEPFGRVQVKFVKLLRKVFFLIQNKNWLPDVDWPNLIQSLTQFQKTHCGKSEAKNKKTNGSDSEDGDDMEVEHSNEQETDVPHVESEEELVSGPEDTEEVSSEEDGEVEEVGGENSIEEDKSSEESEEPESELKEEPVSEPEEEPSKKKSEKKRKHEKIKRTQLLKNNSKKMRLEAMAVGLDENLFSNYKMLMDNTTPPSPER</sequence>
<evidence type="ECO:0000256" key="4">
    <source>
        <dbReference type="SAM" id="MobiDB-lite"/>
    </source>
</evidence>
<feature type="region of interest" description="Disordered" evidence="4">
    <location>
        <begin position="1046"/>
        <end position="1168"/>
    </location>
</feature>
<protein>
    <submittedName>
        <fullName evidence="5">Uncharacterized protein</fullName>
    </submittedName>
</protein>
<evidence type="ECO:0000256" key="3">
    <source>
        <dbReference type="ARBA" id="ARBA00023242"/>
    </source>
</evidence>
<feature type="compositionally biased region" description="Basic and acidic residues" evidence="4">
    <location>
        <begin position="1070"/>
        <end position="1084"/>
    </location>
</feature>
<dbReference type="PANTHER" id="PTHR13213">
    <property type="entry name" value="MYB-BINDING PROTEIN 1A FAMILY MEMBER"/>
    <property type="match status" value="1"/>
</dbReference>
<name>A0A1B6LZ48_9HEMI</name>
<dbReference type="SUPFAM" id="SSF48371">
    <property type="entry name" value="ARM repeat"/>
    <property type="match status" value="1"/>
</dbReference>
<evidence type="ECO:0000256" key="2">
    <source>
        <dbReference type="ARBA" id="ARBA00006809"/>
    </source>
</evidence>
<feature type="compositionally biased region" description="Acidic residues" evidence="4">
    <location>
        <begin position="1085"/>
        <end position="1111"/>
    </location>
</feature>
<proteinExistence type="inferred from homology"/>
<feature type="compositionally biased region" description="Acidic residues" evidence="4">
    <location>
        <begin position="670"/>
        <end position="709"/>
    </location>
</feature>
<keyword evidence="3" id="KW-0539">Nucleus</keyword>
<feature type="region of interest" description="Disordered" evidence="4">
    <location>
        <begin position="662"/>
        <end position="712"/>
    </location>
</feature>
<comment type="similarity">
    <text evidence="2">Belongs to the MYBBP1A family.</text>
</comment>
<evidence type="ECO:0000256" key="1">
    <source>
        <dbReference type="ARBA" id="ARBA00004123"/>
    </source>
</evidence>
<dbReference type="InterPro" id="IPR007015">
    <property type="entry name" value="DNA_pol_V/MYBBP1A"/>
</dbReference>
<evidence type="ECO:0000313" key="5">
    <source>
        <dbReference type="EMBL" id="JAT28925.1"/>
    </source>
</evidence>
<dbReference type="GO" id="GO:0003714">
    <property type="term" value="F:transcription corepressor activity"/>
    <property type="evidence" value="ECO:0007669"/>
    <property type="project" value="TreeGrafter"/>
</dbReference>
<dbReference type="InterPro" id="IPR016024">
    <property type="entry name" value="ARM-type_fold"/>
</dbReference>
<dbReference type="Pfam" id="PF04931">
    <property type="entry name" value="DNA_pol_phi"/>
    <property type="match status" value="1"/>
</dbReference>
<feature type="compositionally biased region" description="Basic residues" evidence="4">
    <location>
        <begin position="1148"/>
        <end position="1168"/>
    </location>
</feature>